<name>A0AAD9DJV9_9STRA</name>
<dbReference type="GO" id="GO:0006897">
    <property type="term" value="P:endocytosis"/>
    <property type="evidence" value="ECO:0007669"/>
    <property type="project" value="TreeGrafter"/>
</dbReference>
<organism evidence="2 3">
    <name type="scientific">Skeletonema marinoi</name>
    <dbReference type="NCBI Taxonomy" id="267567"/>
    <lineage>
        <taxon>Eukaryota</taxon>
        <taxon>Sar</taxon>
        <taxon>Stramenopiles</taxon>
        <taxon>Ochrophyta</taxon>
        <taxon>Bacillariophyta</taxon>
        <taxon>Coscinodiscophyceae</taxon>
        <taxon>Thalassiosirophycidae</taxon>
        <taxon>Thalassiosirales</taxon>
        <taxon>Skeletonemataceae</taxon>
        <taxon>Skeletonema</taxon>
        <taxon>Skeletonema marinoi-dohrnii complex</taxon>
    </lineage>
</organism>
<evidence type="ECO:0008006" key="4">
    <source>
        <dbReference type="Google" id="ProtNLM"/>
    </source>
</evidence>
<dbReference type="GO" id="GO:0005829">
    <property type="term" value="C:cytosol"/>
    <property type="evidence" value="ECO:0007669"/>
    <property type="project" value="TreeGrafter"/>
</dbReference>
<protein>
    <recommendedName>
        <fullName evidence="4">UDENN domain-containing protein</fullName>
    </recommendedName>
</protein>
<dbReference type="EMBL" id="JATAAI010000001">
    <property type="protein sequence ID" value="KAK1748874.1"/>
    <property type="molecule type" value="Genomic_DNA"/>
</dbReference>
<dbReference type="InterPro" id="IPR040032">
    <property type="entry name" value="DENND1A/B/C"/>
</dbReference>
<evidence type="ECO:0000313" key="2">
    <source>
        <dbReference type="EMBL" id="KAK1748874.1"/>
    </source>
</evidence>
<comment type="caution">
    <text evidence="2">The sequence shown here is derived from an EMBL/GenBank/DDBJ whole genome shotgun (WGS) entry which is preliminary data.</text>
</comment>
<dbReference type="Proteomes" id="UP001224775">
    <property type="component" value="Unassembled WGS sequence"/>
</dbReference>
<dbReference type="GO" id="GO:0005085">
    <property type="term" value="F:guanyl-nucleotide exchange factor activity"/>
    <property type="evidence" value="ECO:0007669"/>
    <property type="project" value="InterPro"/>
</dbReference>
<dbReference type="GO" id="GO:0032456">
    <property type="term" value="P:endocytic recycling"/>
    <property type="evidence" value="ECO:0007669"/>
    <property type="project" value="TreeGrafter"/>
</dbReference>
<proteinExistence type="predicted"/>
<dbReference type="InterPro" id="IPR043153">
    <property type="entry name" value="DENN_C"/>
</dbReference>
<keyword evidence="3" id="KW-1185">Reference proteome</keyword>
<reference evidence="2" key="1">
    <citation type="submission" date="2023-06" db="EMBL/GenBank/DDBJ databases">
        <title>Survivors Of The Sea: Transcriptome response of Skeletonema marinoi to long-term dormancy.</title>
        <authorList>
            <person name="Pinder M.I.M."/>
            <person name="Kourtchenko O."/>
            <person name="Robertson E.K."/>
            <person name="Larsson T."/>
            <person name="Maumus F."/>
            <person name="Osuna-Cruz C.M."/>
            <person name="Vancaester E."/>
            <person name="Stenow R."/>
            <person name="Vandepoele K."/>
            <person name="Ploug H."/>
            <person name="Bruchert V."/>
            <person name="Godhe A."/>
            <person name="Topel M."/>
        </authorList>
    </citation>
    <scope>NUCLEOTIDE SEQUENCE</scope>
    <source>
        <strain evidence="2">R05AC</strain>
    </source>
</reference>
<feature type="region of interest" description="Disordered" evidence="1">
    <location>
        <begin position="498"/>
        <end position="519"/>
    </location>
</feature>
<sequence length="729" mass="79802">MMQAGGPPGSHQPGYPAPPQPPAAMVAQPIPANDPSLFQAQKPLLPFALYDAVLDIPIPAHHHLLRPVEVIYPPATASEGGGIVDTLPAEVLNAEFGEDGRKQGVAKIARFAFPEYEDGANAKEVAQRQQLLAQSLKTPDGKFSGAGLNRHDAYLEEVFAPTASTNNQTSGSLSANVVPTMFVGGNNNNNNSAPDKPSNSLPSYHVFCYKLDNGTVVHGHVRRYLPFHANAVGRRDVGRRGVRALVILTRNAEAEIDCIRDYSKHEAAESGQEKSEATTAFMHSVFREHVNVCRTVAAAKAASTDGSSNKQVLAKPRFITVPLVEWVVVMGSLVLWTHGQTMRLLSALMSERRVIFTSNNVSKLSAVSYGAVAMMGQGLLSQPPLFIPALAPGLVSVLGSMVIFDLDNSDETEPYYHNIADPHQFVPDLTRRNVEDMDTGGNRSLPDCLYQDLTKVLATDKKVFWQGAVQERLGAVATKGKTAAKAAMKKGLKYLKNKSGKDSMDSKVESSAGDDTEEEAIQPNENLRSYLTQNAPGTPPVVDKMKFMKGRAQNGDRPGTAMFLLLGHFMRSKLFDEFVAARLRELQTRQAVAEDAPLFALVTNHHRSKKIAFYLDNVRNSVKELASSLPGRYLISWNESVRSRTSALTSMQAYNGDARKALTQLTADCNETSTILVDTMMVLWTRMQEGKGLQWKKTHLALQIIRDLLLNGRSTQLLRQSMDLLQYAL</sequence>
<feature type="region of interest" description="Disordered" evidence="1">
    <location>
        <begin position="1"/>
        <end position="30"/>
    </location>
</feature>
<accession>A0AAD9DJV9</accession>
<feature type="compositionally biased region" description="Basic and acidic residues" evidence="1">
    <location>
        <begin position="499"/>
        <end position="508"/>
    </location>
</feature>
<gene>
    <name evidence="2" type="ORF">QTG54_000813</name>
</gene>
<dbReference type="PANTHER" id="PTHR13196">
    <property type="entry name" value="DENN DOMAIN-CONTAINING"/>
    <property type="match status" value="1"/>
</dbReference>
<dbReference type="GO" id="GO:1901981">
    <property type="term" value="F:phosphatidylinositol phosphate binding"/>
    <property type="evidence" value="ECO:0007669"/>
    <property type="project" value="TreeGrafter"/>
</dbReference>
<evidence type="ECO:0000313" key="3">
    <source>
        <dbReference type="Proteomes" id="UP001224775"/>
    </source>
</evidence>
<dbReference type="PANTHER" id="PTHR13196:SF14">
    <property type="entry name" value="UDENN DOMAIN-CONTAINING PROTEIN"/>
    <property type="match status" value="1"/>
</dbReference>
<evidence type="ECO:0000256" key="1">
    <source>
        <dbReference type="SAM" id="MobiDB-lite"/>
    </source>
</evidence>
<dbReference type="Gene3D" id="3.40.50.11500">
    <property type="match status" value="1"/>
</dbReference>
<dbReference type="AlphaFoldDB" id="A0AAD9DJV9"/>